<reference evidence="1 2" key="1">
    <citation type="submission" date="2021-06" db="EMBL/GenBank/DDBJ databases">
        <title>Caerostris extrusa draft genome.</title>
        <authorList>
            <person name="Kono N."/>
            <person name="Arakawa K."/>
        </authorList>
    </citation>
    <scope>NUCLEOTIDE SEQUENCE [LARGE SCALE GENOMIC DNA]</scope>
</reference>
<evidence type="ECO:0000313" key="2">
    <source>
        <dbReference type="Proteomes" id="UP001054945"/>
    </source>
</evidence>
<dbReference type="AlphaFoldDB" id="A0AAV4M8T5"/>
<evidence type="ECO:0000313" key="1">
    <source>
        <dbReference type="EMBL" id="GIX68833.1"/>
    </source>
</evidence>
<sequence>MFPTLQQRADALNIGIPRDAHACLLHKSGVLIKNGTSFTCHPRSPHEFLNFGVIRAIWMSRGGFERKKLEIRLACAARPFLTTVFNHYRSNIVTKCLQFSAFVTPQGIFVRLSFAQWLYFDSNNADLI</sequence>
<dbReference type="Proteomes" id="UP001054945">
    <property type="component" value="Unassembled WGS sequence"/>
</dbReference>
<accession>A0AAV4M8T5</accession>
<dbReference type="EMBL" id="BPLR01002002">
    <property type="protein sequence ID" value="GIX68833.1"/>
    <property type="molecule type" value="Genomic_DNA"/>
</dbReference>
<gene>
    <name evidence="1" type="ORF">CEXT_135721</name>
</gene>
<keyword evidence="2" id="KW-1185">Reference proteome</keyword>
<proteinExistence type="predicted"/>
<name>A0AAV4M8T5_CAEEX</name>
<protein>
    <submittedName>
        <fullName evidence="1">Uncharacterized protein</fullName>
    </submittedName>
</protein>
<organism evidence="1 2">
    <name type="scientific">Caerostris extrusa</name>
    <name type="common">Bark spider</name>
    <name type="synonym">Caerostris bankana</name>
    <dbReference type="NCBI Taxonomy" id="172846"/>
    <lineage>
        <taxon>Eukaryota</taxon>
        <taxon>Metazoa</taxon>
        <taxon>Ecdysozoa</taxon>
        <taxon>Arthropoda</taxon>
        <taxon>Chelicerata</taxon>
        <taxon>Arachnida</taxon>
        <taxon>Araneae</taxon>
        <taxon>Araneomorphae</taxon>
        <taxon>Entelegynae</taxon>
        <taxon>Araneoidea</taxon>
        <taxon>Araneidae</taxon>
        <taxon>Caerostris</taxon>
    </lineage>
</organism>
<comment type="caution">
    <text evidence="1">The sequence shown here is derived from an EMBL/GenBank/DDBJ whole genome shotgun (WGS) entry which is preliminary data.</text>
</comment>